<dbReference type="NCBIfam" id="TIGR02207">
    <property type="entry name" value="lipid_A_htrB"/>
    <property type="match status" value="1"/>
</dbReference>
<keyword evidence="8 9" id="KW-0012">Acyltransferase</keyword>
<evidence type="ECO:0000256" key="5">
    <source>
        <dbReference type="ARBA" id="ARBA00022985"/>
    </source>
</evidence>
<evidence type="ECO:0000313" key="10">
    <source>
        <dbReference type="EMBL" id="MFC6438933.1"/>
    </source>
</evidence>
<comment type="catalytic activity">
    <reaction evidence="9">
        <text>an alpha-Kdo-(2-&gt;4)-alpha-Kdo-(2-&gt;6)-lipid IVA + a fatty acyl-[ACP] = an alpha-Kdo-(2-&gt;4)-alpha-Kdo-(2-&gt;6)-(acyl)-lipid IVA + holo-[ACP]</text>
        <dbReference type="Rhea" id="RHEA:69396"/>
        <dbReference type="Rhea" id="RHEA-COMP:9685"/>
        <dbReference type="Rhea" id="RHEA-COMP:14125"/>
        <dbReference type="ChEBI" id="CHEBI:64479"/>
        <dbReference type="ChEBI" id="CHEBI:138651"/>
        <dbReference type="ChEBI" id="CHEBI:176429"/>
        <dbReference type="ChEBI" id="CHEBI:176430"/>
        <dbReference type="EC" id="2.3.1.241"/>
    </reaction>
</comment>
<dbReference type="PIRSF" id="PIRSF026649">
    <property type="entry name" value="MsbB"/>
    <property type="match status" value="1"/>
</dbReference>
<dbReference type="InterPro" id="IPR004960">
    <property type="entry name" value="LipA_acyltrans"/>
</dbReference>
<evidence type="ECO:0000256" key="1">
    <source>
        <dbReference type="ARBA" id="ARBA00022475"/>
    </source>
</evidence>
<feature type="transmembrane region" description="Helical" evidence="9">
    <location>
        <begin position="17"/>
        <end position="35"/>
    </location>
</feature>
<evidence type="ECO:0000256" key="9">
    <source>
        <dbReference type="HAMAP-Rule" id="MF_01942"/>
    </source>
</evidence>
<reference evidence="11" key="1">
    <citation type="journal article" date="2019" name="Int. J. Syst. Evol. Microbiol.">
        <title>The Global Catalogue of Microorganisms (GCM) 10K type strain sequencing project: providing services to taxonomists for standard genome sequencing and annotation.</title>
        <authorList>
            <consortium name="The Broad Institute Genomics Platform"/>
            <consortium name="The Broad Institute Genome Sequencing Center for Infectious Disease"/>
            <person name="Wu L."/>
            <person name="Ma J."/>
        </authorList>
    </citation>
    <scope>NUCLEOTIDE SEQUENCE [LARGE SCALE GENOMIC DNA]</scope>
    <source>
        <strain evidence="11">CGMCC 1.16031</strain>
    </source>
</reference>
<dbReference type="EC" id="2.3.1.241" evidence="9"/>
<dbReference type="PANTHER" id="PTHR30606">
    <property type="entry name" value="LIPID A BIOSYNTHESIS LAUROYL ACYLTRANSFERASE"/>
    <property type="match status" value="1"/>
</dbReference>
<keyword evidence="11" id="KW-1185">Reference proteome</keyword>
<dbReference type="CDD" id="cd07984">
    <property type="entry name" value="LPLAT_LABLAT-like"/>
    <property type="match status" value="1"/>
</dbReference>
<feature type="short sequence motif" description="HXXXXD motif" evidence="9">
    <location>
        <begin position="133"/>
        <end position="138"/>
    </location>
</feature>
<accession>A0ABW1XI37</accession>
<name>A0ABW1XI37_9ALTE</name>
<dbReference type="RefSeq" id="WP_254426606.1">
    <property type="nucleotide sequence ID" value="NZ_JBHSUS010000001.1"/>
</dbReference>
<dbReference type="PANTHER" id="PTHR30606:SF9">
    <property type="entry name" value="LIPID A BIOSYNTHESIS LAUROYLTRANSFERASE"/>
    <property type="match status" value="1"/>
</dbReference>
<organism evidence="10 11">
    <name type="scientific">Pseudobowmanella zhangzhouensis</name>
    <dbReference type="NCBI Taxonomy" id="1537679"/>
    <lineage>
        <taxon>Bacteria</taxon>
        <taxon>Pseudomonadati</taxon>
        <taxon>Pseudomonadota</taxon>
        <taxon>Gammaproteobacteria</taxon>
        <taxon>Alteromonadales</taxon>
        <taxon>Alteromonadaceae</taxon>
    </lineage>
</organism>
<comment type="pathway">
    <text evidence="9">Glycolipid biosynthesis; KDO(2)-lipid A biosynthesis; KDO(2)-lipid A from CMP-3-deoxy-D-manno-octulosonate and lipid IV(A): step 3/4.</text>
</comment>
<comment type="similarity">
    <text evidence="9">Belongs to the LpxL/LpxM/LpxP family.</text>
</comment>
<comment type="pathway">
    <text evidence="9">Bacterial outer membrane biogenesis; lipopolysaccharide biosynthesis.</text>
</comment>
<keyword evidence="6 9" id="KW-1133">Transmembrane helix</keyword>
<evidence type="ECO:0000256" key="4">
    <source>
        <dbReference type="ARBA" id="ARBA00022692"/>
    </source>
</evidence>
<dbReference type="Pfam" id="PF03279">
    <property type="entry name" value="Lip_A_acyltrans"/>
    <property type="match status" value="1"/>
</dbReference>
<gene>
    <name evidence="9 10" type="primary">lpxL</name>
    <name evidence="10" type="ORF">ACFP85_02035</name>
</gene>
<evidence type="ECO:0000256" key="2">
    <source>
        <dbReference type="ARBA" id="ARBA00022519"/>
    </source>
</evidence>
<evidence type="ECO:0000256" key="6">
    <source>
        <dbReference type="ARBA" id="ARBA00022989"/>
    </source>
</evidence>
<keyword evidence="4 9" id="KW-0812">Transmembrane</keyword>
<comment type="caution">
    <text evidence="10">The sequence shown here is derived from an EMBL/GenBank/DDBJ whole genome shotgun (WGS) entry which is preliminary data.</text>
</comment>
<proteinExistence type="inferred from homology"/>
<keyword evidence="7 9" id="KW-0472">Membrane</keyword>
<keyword evidence="5 9" id="KW-0448">Lipopolysaccharide biosynthesis</keyword>
<evidence type="ECO:0000313" key="11">
    <source>
        <dbReference type="Proteomes" id="UP001596364"/>
    </source>
</evidence>
<keyword evidence="2 9" id="KW-0997">Cell inner membrane</keyword>
<keyword evidence="1 9" id="KW-1003">Cell membrane</keyword>
<sequence>MHIKRPDFEWAFLGPKYWLTWLGIGILYLISWLPWRWQLALGGQLGLLLGKLAKSRTNVAKRNLELAFPDMPDTERARILRENLKNTGIALLEGGMGWWWPDWRVRGIGRVEGYEHIQAILDKGKGVFGIAIHNLNLEMNCRVIGTVHPSVVFYRRHNNPLMEWIQYRGRSRANKLMIHKKGVREMLNCLNDGDLCLYLPDQDYGARRSEFVPFFAVPDAATTTGTLIFAREANCESVFVLPLRTDDGYVIKILPGLEGFPSMDDKLDVTRINQKVEELVMQAPEQYLWMHKRYKTRPDSSLPSYYG</sequence>
<evidence type="ECO:0000256" key="3">
    <source>
        <dbReference type="ARBA" id="ARBA00022679"/>
    </source>
</evidence>
<dbReference type="HAMAP" id="MF_01942">
    <property type="entry name" value="Lipid_A_LpxL_LpxP"/>
    <property type="match status" value="1"/>
</dbReference>
<dbReference type="InterPro" id="IPR011920">
    <property type="entry name" value="Lipid_A_LpxL_LpxP"/>
</dbReference>
<keyword evidence="3 9" id="KW-0808">Transferase</keyword>
<protein>
    <recommendedName>
        <fullName evidence="9">Lipid A biosynthesis acyltransferase</fullName>
        <ecNumber evidence="9">2.3.1.241</ecNumber>
    </recommendedName>
    <alternativeName>
        <fullName evidence="9">Kdo(2)-lipid IV(A) acyltransferase</fullName>
    </alternativeName>
</protein>
<dbReference type="Proteomes" id="UP001596364">
    <property type="component" value="Unassembled WGS sequence"/>
</dbReference>
<dbReference type="GO" id="GO:0016746">
    <property type="term" value="F:acyltransferase activity"/>
    <property type="evidence" value="ECO:0007669"/>
    <property type="project" value="UniProtKB-KW"/>
</dbReference>
<dbReference type="EMBL" id="JBHSUS010000001">
    <property type="protein sequence ID" value="MFC6438933.1"/>
    <property type="molecule type" value="Genomic_DNA"/>
</dbReference>
<evidence type="ECO:0000256" key="8">
    <source>
        <dbReference type="ARBA" id="ARBA00023315"/>
    </source>
</evidence>
<comment type="subcellular location">
    <subcellularLocation>
        <location evidence="9">Cell inner membrane</location>
        <topology evidence="9">Single-pass membrane protein</topology>
    </subcellularLocation>
</comment>
<comment type="function">
    <text evidence="9">Catalyzes the transfer of an acyl chain from an acyl-[acyl-carrier-protein] (ACP) to a Kdo(2)-lipid IV(A) to form a Kdo(2)-(acyl)-lipid IV(A).</text>
</comment>
<evidence type="ECO:0000256" key="7">
    <source>
        <dbReference type="ARBA" id="ARBA00023136"/>
    </source>
</evidence>